<evidence type="ECO:0000313" key="2">
    <source>
        <dbReference type="Proteomes" id="UP001060336"/>
    </source>
</evidence>
<name>A0A9J7ATV7_9PROT</name>
<sequence>MTDAAEQTSAVSCLYRGEVMHARLLPFRHRFVYRVFSMLVDLDELDTLASRLRFFSRNRFNLFSYFDRDHGTRDGAPVRDWVRDQLRTAGLESLEGRITTHCFPRILGFVFNPLTIYFCHHEDGRLQAILYEVKNTFGQQHCYLIPVEDRQDPAHAIRQSCEKGFYVSPFMEMQSTYRFRVKEPGEKLSILIRQETPEGETLVATHTGRREDLTDTAILKMAALYPLLTLKVVAGIHWEALKLWIKGAVFHERPAEPDHAVSVIGKSSAGQHAA</sequence>
<dbReference type="Pfam" id="PF07103">
    <property type="entry name" value="DUF1365"/>
    <property type="match status" value="1"/>
</dbReference>
<protein>
    <submittedName>
        <fullName evidence="1">DUF1365 domain-containing protein</fullName>
    </submittedName>
</protein>
<dbReference type="InterPro" id="IPR010775">
    <property type="entry name" value="DUF1365"/>
</dbReference>
<dbReference type="KEGG" id="naci:NUH88_20460"/>
<accession>A0A9J7ATV7</accession>
<dbReference type="PANTHER" id="PTHR33973:SF4">
    <property type="entry name" value="OS07G0153300 PROTEIN"/>
    <property type="match status" value="1"/>
</dbReference>
<dbReference type="RefSeq" id="WP_257768595.1">
    <property type="nucleotide sequence ID" value="NZ_CP102480.1"/>
</dbReference>
<organism evidence="1 2">
    <name type="scientific">Nisaea acidiphila</name>
    <dbReference type="NCBI Taxonomy" id="1862145"/>
    <lineage>
        <taxon>Bacteria</taxon>
        <taxon>Pseudomonadati</taxon>
        <taxon>Pseudomonadota</taxon>
        <taxon>Alphaproteobacteria</taxon>
        <taxon>Rhodospirillales</taxon>
        <taxon>Thalassobaculaceae</taxon>
        <taxon>Nisaea</taxon>
    </lineage>
</organism>
<evidence type="ECO:0000313" key="1">
    <source>
        <dbReference type="EMBL" id="UUX49756.1"/>
    </source>
</evidence>
<dbReference type="Proteomes" id="UP001060336">
    <property type="component" value="Chromosome"/>
</dbReference>
<dbReference type="PANTHER" id="PTHR33973">
    <property type="entry name" value="OS07G0153300 PROTEIN"/>
    <property type="match status" value="1"/>
</dbReference>
<dbReference type="AlphaFoldDB" id="A0A9J7ATV7"/>
<dbReference type="EMBL" id="CP102480">
    <property type="protein sequence ID" value="UUX49756.1"/>
    <property type="molecule type" value="Genomic_DNA"/>
</dbReference>
<reference evidence="1" key="1">
    <citation type="submission" date="2022-08" db="EMBL/GenBank/DDBJ databases">
        <title>Nisaea acidiphila sp. nov., isolated from a marine algal debris and emended description of the genus Nisaea Urios et al. 2008.</title>
        <authorList>
            <person name="Kwon K."/>
        </authorList>
    </citation>
    <scope>NUCLEOTIDE SEQUENCE</scope>
    <source>
        <strain evidence="1">MEBiC11861</strain>
    </source>
</reference>
<gene>
    <name evidence="1" type="ORF">NUH88_20460</name>
</gene>
<proteinExistence type="predicted"/>
<keyword evidence="2" id="KW-1185">Reference proteome</keyword>